<feature type="domain" description="Glycosyltransferase RgtA/B/C/D-like" evidence="9">
    <location>
        <begin position="62"/>
        <end position="211"/>
    </location>
</feature>
<reference evidence="10 11" key="1">
    <citation type="submission" date="2022-12" db="EMBL/GenBank/DDBJ databases">
        <title>Two new species, Stenotrophomonas aracearum and Stenotrophomonas oahuensis, isolated from Anthurium (Araceae family) in Hawaii.</title>
        <authorList>
            <person name="Chunag S.C."/>
            <person name="Dobhal S."/>
            <person name="Alvarez A."/>
            <person name="Arif M."/>
        </authorList>
    </citation>
    <scope>NUCLEOTIDE SEQUENCE [LARGE SCALE GENOMIC DNA]</scope>
    <source>
        <strain evidence="10 11">A5586</strain>
    </source>
</reference>
<evidence type="ECO:0000313" key="10">
    <source>
        <dbReference type="EMBL" id="WNH54786.1"/>
    </source>
</evidence>
<evidence type="ECO:0000256" key="1">
    <source>
        <dbReference type="ARBA" id="ARBA00004651"/>
    </source>
</evidence>
<sequence length="566" mass="63139">MLLRPHWRVLICLALLLTLAAGLGLRSPSPPDEPRFVLAARDMVESGQWLLPHRGSELYAEKPPVFMWMQAATYSVMRDWNLAFLIPSLLAALATLWLCWDLGRRLWGRRVGWWAVLALMSCLQFGLMAKRAQIDMVLVAMTTLSLWGLLRHLLERPNTRALWVAGIAAGLGTVTKGVGFLPLLVLLPWALWRWQTRARPHAYVAPARPLLWLLPAFLLGTAVWLGPLGIALLTAPTPELQAYAHELLFKQTGTRYANAWHHVQPAWYYLQVMATLWLPGSLLLPALAPGWWRRLRRQDARWWLLLGWALLVLVFFSASPGKREVYIFPMLPALCVAAAPLLPGLLRRPGPRWVLLAYATVLGVAALVIGVHLLGGSPWAHAQLAKRAMPDSLLDPLGLWLFGFGLVMAVLIAWLRLRRAGLLAVLASLLLWNLYGWGLMPALDPYSSASAVMQRVGERIGPQAELGAVAWREQNLLQADRPVTDFGFKRDWNEQWLEAAPWLMQAPHNRWLLVAEPALSQCVDRTQSVSIGSANRNDWWLVPGTALDAQCHATVVGGEAMGDDGD</sequence>
<proteinExistence type="predicted"/>
<feature type="transmembrane region" description="Helical" evidence="8">
    <location>
        <begin position="80"/>
        <end position="99"/>
    </location>
</feature>
<feature type="transmembrane region" description="Helical" evidence="8">
    <location>
        <begin position="353"/>
        <end position="377"/>
    </location>
</feature>
<evidence type="ECO:0000256" key="3">
    <source>
        <dbReference type="ARBA" id="ARBA00022676"/>
    </source>
</evidence>
<evidence type="ECO:0000256" key="6">
    <source>
        <dbReference type="ARBA" id="ARBA00022989"/>
    </source>
</evidence>
<dbReference type="RefSeq" id="WP_311193864.1">
    <property type="nucleotide sequence ID" value="NZ_CP115541.1"/>
</dbReference>
<feature type="transmembrane region" description="Helical" evidence="8">
    <location>
        <begin position="300"/>
        <end position="319"/>
    </location>
</feature>
<feature type="transmembrane region" description="Helical" evidence="8">
    <location>
        <begin position="111"/>
        <end position="129"/>
    </location>
</feature>
<protein>
    <submittedName>
        <fullName evidence="10">Glycosyltransferase family 39 protein</fullName>
    </submittedName>
</protein>
<keyword evidence="2" id="KW-1003">Cell membrane</keyword>
<dbReference type="EMBL" id="CP115541">
    <property type="protein sequence ID" value="WNH54786.1"/>
    <property type="molecule type" value="Genomic_DNA"/>
</dbReference>
<evidence type="ECO:0000256" key="5">
    <source>
        <dbReference type="ARBA" id="ARBA00022692"/>
    </source>
</evidence>
<accession>A0ABY9YV89</accession>
<gene>
    <name evidence="10" type="ORF">PDM29_01835</name>
</gene>
<feature type="transmembrane region" description="Helical" evidence="8">
    <location>
        <begin position="266"/>
        <end position="288"/>
    </location>
</feature>
<dbReference type="PANTHER" id="PTHR33908:SF3">
    <property type="entry name" value="UNDECAPRENYL PHOSPHATE-ALPHA-4-AMINO-4-DEOXY-L-ARABINOSE ARABINOSYL TRANSFERASE"/>
    <property type="match status" value="1"/>
</dbReference>
<feature type="transmembrane region" description="Helical" evidence="8">
    <location>
        <begin position="422"/>
        <end position="440"/>
    </location>
</feature>
<keyword evidence="4" id="KW-0808">Transferase</keyword>
<keyword evidence="11" id="KW-1185">Reference proteome</keyword>
<evidence type="ECO:0000313" key="11">
    <source>
        <dbReference type="Proteomes" id="UP001302072"/>
    </source>
</evidence>
<feature type="transmembrane region" description="Helical" evidence="8">
    <location>
        <begin position="397"/>
        <end position="415"/>
    </location>
</feature>
<evidence type="ECO:0000256" key="8">
    <source>
        <dbReference type="SAM" id="Phobius"/>
    </source>
</evidence>
<keyword evidence="5 8" id="KW-0812">Transmembrane</keyword>
<comment type="subcellular location">
    <subcellularLocation>
        <location evidence="1">Cell membrane</location>
        <topology evidence="1">Multi-pass membrane protein</topology>
    </subcellularLocation>
</comment>
<feature type="transmembrane region" description="Helical" evidence="8">
    <location>
        <begin position="161"/>
        <end position="189"/>
    </location>
</feature>
<dbReference type="Proteomes" id="UP001302072">
    <property type="component" value="Chromosome"/>
</dbReference>
<organism evidence="10 11">
    <name type="scientific">Stenotrophomonas oahuensis</name>
    <dbReference type="NCBI Taxonomy" id="3003271"/>
    <lineage>
        <taxon>Bacteria</taxon>
        <taxon>Pseudomonadati</taxon>
        <taxon>Pseudomonadota</taxon>
        <taxon>Gammaproteobacteria</taxon>
        <taxon>Lysobacterales</taxon>
        <taxon>Lysobacteraceae</taxon>
        <taxon>Stenotrophomonas</taxon>
    </lineage>
</organism>
<evidence type="ECO:0000256" key="7">
    <source>
        <dbReference type="ARBA" id="ARBA00023136"/>
    </source>
</evidence>
<dbReference type="InterPro" id="IPR050297">
    <property type="entry name" value="LipidA_mod_glycosyltrf_83"/>
</dbReference>
<evidence type="ECO:0000256" key="4">
    <source>
        <dbReference type="ARBA" id="ARBA00022679"/>
    </source>
</evidence>
<name>A0ABY9YV89_9GAMM</name>
<keyword evidence="6 8" id="KW-1133">Transmembrane helix</keyword>
<feature type="transmembrane region" description="Helical" evidence="8">
    <location>
        <begin position="325"/>
        <end position="346"/>
    </location>
</feature>
<evidence type="ECO:0000256" key="2">
    <source>
        <dbReference type="ARBA" id="ARBA00022475"/>
    </source>
</evidence>
<dbReference type="PANTHER" id="PTHR33908">
    <property type="entry name" value="MANNOSYLTRANSFERASE YKCB-RELATED"/>
    <property type="match status" value="1"/>
</dbReference>
<keyword evidence="3" id="KW-0328">Glycosyltransferase</keyword>
<dbReference type="Pfam" id="PF13231">
    <property type="entry name" value="PMT_2"/>
    <property type="match status" value="1"/>
</dbReference>
<evidence type="ECO:0000259" key="9">
    <source>
        <dbReference type="Pfam" id="PF13231"/>
    </source>
</evidence>
<keyword evidence="7 8" id="KW-0472">Membrane</keyword>
<feature type="transmembrane region" description="Helical" evidence="8">
    <location>
        <begin position="210"/>
        <end position="233"/>
    </location>
</feature>
<dbReference type="InterPro" id="IPR038731">
    <property type="entry name" value="RgtA/B/C-like"/>
</dbReference>